<dbReference type="InterPro" id="IPR013216">
    <property type="entry name" value="Methyltransf_11"/>
</dbReference>
<dbReference type="Pfam" id="PF08241">
    <property type="entry name" value="Methyltransf_11"/>
    <property type="match status" value="1"/>
</dbReference>
<evidence type="ECO:0000259" key="1">
    <source>
        <dbReference type="Pfam" id="PF08241"/>
    </source>
</evidence>
<proteinExistence type="predicted"/>
<evidence type="ECO:0000313" key="2">
    <source>
        <dbReference type="EMBL" id="OXM58438.1"/>
    </source>
</evidence>
<keyword evidence="2" id="KW-0808">Transferase</keyword>
<dbReference type="Proteomes" id="UP000215223">
    <property type="component" value="Unassembled WGS sequence"/>
</dbReference>
<protein>
    <submittedName>
        <fullName evidence="2">SAM-dependent methyltransferase</fullName>
    </submittedName>
</protein>
<dbReference type="Gene3D" id="3.40.50.150">
    <property type="entry name" value="Vaccinia Virus protein VP39"/>
    <property type="match status" value="1"/>
</dbReference>
<evidence type="ECO:0000313" key="3">
    <source>
        <dbReference type="Proteomes" id="UP000215223"/>
    </source>
</evidence>
<keyword evidence="2" id="KW-0489">Methyltransferase</keyword>
<dbReference type="RefSeq" id="WP_093932199.1">
    <property type="nucleotide sequence ID" value="NZ_NMQT01000011.1"/>
</dbReference>
<comment type="caution">
    <text evidence="2">The sequence shown here is derived from an EMBL/GenBank/DDBJ whole genome shotgun (WGS) entry which is preliminary data.</text>
</comment>
<gene>
    <name evidence="2" type="ORF">CFP71_02510</name>
</gene>
<dbReference type="OrthoDB" id="9795634at2"/>
<dbReference type="SUPFAM" id="SSF53335">
    <property type="entry name" value="S-adenosyl-L-methionine-dependent methyltransferases"/>
    <property type="match status" value="1"/>
</dbReference>
<dbReference type="CDD" id="cd02440">
    <property type="entry name" value="AdoMet_MTases"/>
    <property type="match status" value="1"/>
</dbReference>
<keyword evidence="3" id="KW-1185">Reference proteome</keyword>
<feature type="domain" description="Methyltransferase type 11" evidence="1">
    <location>
        <begin position="60"/>
        <end position="156"/>
    </location>
</feature>
<accession>A0A229SHU0</accession>
<organism evidence="2 3">
    <name type="scientific">Amycolatopsis thailandensis</name>
    <dbReference type="NCBI Taxonomy" id="589330"/>
    <lineage>
        <taxon>Bacteria</taxon>
        <taxon>Bacillati</taxon>
        <taxon>Actinomycetota</taxon>
        <taxon>Actinomycetes</taxon>
        <taxon>Pseudonocardiales</taxon>
        <taxon>Pseudonocardiaceae</taxon>
        <taxon>Amycolatopsis</taxon>
    </lineage>
</organism>
<dbReference type="PANTHER" id="PTHR43591">
    <property type="entry name" value="METHYLTRANSFERASE"/>
    <property type="match status" value="1"/>
</dbReference>
<name>A0A229SHU0_9PSEU</name>
<sequence length="293" mass="33056">MFGRANRSARGRHVRLHYQDARFAADYARAYRSGPSERYFASRLYAIAETLRSFPSGELLDVGCGPGMMVHHLLGADGGEFRITACDQSAAMIDLAARGLRDDDKVRLHVADIDELPFPCDSFDIVLAMGVLEYVDVDRALGEIARVTKPGGFVVITMLNPLSPYRLFEWGVFWPARRLLGRIEGLSGVPEERRHRADKSGIHALPAFRLVGRMRESGLRPHDVVFYDITAFVPPFDRLIRPWSYRWRYAPERTVSRRARRWLGTGYLVVAQFPTGARVPEPAQRPAVSVEAD</sequence>
<dbReference type="InterPro" id="IPR029063">
    <property type="entry name" value="SAM-dependent_MTases_sf"/>
</dbReference>
<dbReference type="GO" id="GO:0032259">
    <property type="term" value="P:methylation"/>
    <property type="evidence" value="ECO:0007669"/>
    <property type="project" value="UniProtKB-KW"/>
</dbReference>
<dbReference type="AlphaFoldDB" id="A0A229SHU0"/>
<reference evidence="2 3" key="1">
    <citation type="submission" date="2017-07" db="EMBL/GenBank/DDBJ databases">
        <title>Amycolatopsis thailandensis Genome sequencing and assembly.</title>
        <authorList>
            <person name="Kaur N."/>
            <person name="Mayilraj S."/>
        </authorList>
    </citation>
    <scope>NUCLEOTIDE SEQUENCE [LARGE SCALE GENOMIC DNA]</scope>
    <source>
        <strain evidence="2 3">JCM 16380</strain>
    </source>
</reference>
<dbReference type="EMBL" id="NMQT01000011">
    <property type="protein sequence ID" value="OXM58438.1"/>
    <property type="molecule type" value="Genomic_DNA"/>
</dbReference>
<dbReference type="GO" id="GO:0008757">
    <property type="term" value="F:S-adenosylmethionine-dependent methyltransferase activity"/>
    <property type="evidence" value="ECO:0007669"/>
    <property type="project" value="InterPro"/>
</dbReference>